<name>A0A6B9LLU5_9CAUD</name>
<dbReference type="EMBL" id="MN812230">
    <property type="protein sequence ID" value="QHB40328.1"/>
    <property type="molecule type" value="Genomic_DNA"/>
</dbReference>
<evidence type="ECO:0000256" key="1">
    <source>
        <dbReference type="SAM" id="MobiDB-lite"/>
    </source>
</evidence>
<dbReference type="CDD" id="cd01029">
    <property type="entry name" value="TOPRIM_primases"/>
    <property type="match status" value="1"/>
</dbReference>
<dbReference type="SUPFAM" id="SSF52540">
    <property type="entry name" value="P-loop containing nucleoside triphosphate hydrolases"/>
    <property type="match status" value="1"/>
</dbReference>
<protein>
    <submittedName>
        <fullName evidence="3">Primase</fullName>
    </submittedName>
</protein>
<dbReference type="Gene3D" id="3.40.1360.10">
    <property type="match status" value="1"/>
</dbReference>
<dbReference type="InterPro" id="IPR034154">
    <property type="entry name" value="TOPRIM_DnaG/twinkle"/>
</dbReference>
<dbReference type="SUPFAM" id="SSF56731">
    <property type="entry name" value="DNA primase core"/>
    <property type="match status" value="1"/>
</dbReference>
<dbReference type="Gene3D" id="3.40.50.300">
    <property type="entry name" value="P-loop containing nucleotide triphosphate hydrolases"/>
    <property type="match status" value="1"/>
</dbReference>
<evidence type="ECO:0000313" key="3">
    <source>
        <dbReference type="EMBL" id="QHB40328.1"/>
    </source>
</evidence>
<evidence type="ECO:0000259" key="2">
    <source>
        <dbReference type="SMART" id="SM00493"/>
    </source>
</evidence>
<proteinExistence type="predicted"/>
<dbReference type="GO" id="GO:0043139">
    <property type="term" value="F:5'-3' DNA helicase activity"/>
    <property type="evidence" value="ECO:0007669"/>
    <property type="project" value="InterPro"/>
</dbReference>
<dbReference type="GO" id="GO:0003697">
    <property type="term" value="F:single-stranded DNA binding"/>
    <property type="evidence" value="ECO:0007669"/>
    <property type="project" value="InterPro"/>
</dbReference>
<reference evidence="3 4" key="1">
    <citation type="journal article" date="2020" name="Viruses">
        <title>Diversity and Host Interactions Among Virulent and Temperate Baltic Sea Flavobacterium Phages.</title>
        <authorList>
            <person name="Nilsson E."/>
            <person name="Bayfield O.W."/>
            <person name="Lundin D."/>
            <person name="Antson A.A."/>
            <person name="Holmfeldt K."/>
        </authorList>
    </citation>
    <scope>NUCLEOTIDE SEQUENCE [LARGE SCALE GENOMIC DNA]</scope>
</reference>
<dbReference type="InterPro" id="IPR006171">
    <property type="entry name" value="TOPRIM_dom"/>
</dbReference>
<dbReference type="Proteomes" id="UP000464851">
    <property type="component" value="Segment"/>
</dbReference>
<dbReference type="SMART" id="SM00493">
    <property type="entry name" value="TOPRIM"/>
    <property type="match status" value="1"/>
</dbReference>
<sequence>MSTFNIQNWDLIQTNKTSGTAKLKCPACTDTRKNKQDRSLYVNFTSGVGKCFNDGCSALFFKDSIEKSIVKENYTLPEQTWKNYTKLSDNLVKHIETERKINQYTLNHFNVTEEKYYQPALSKEVNNIVFNYFEGDILVNKKYRSGNKKFTQSKNGKPIFYNINSIIGETECYITEGEFDVLALYEIGIKNAISIPNGANDNDNYWQNSEKYLKDIKRFYIATDNDESGNNVAEKIAQRLGRYRCERVIFEGKDANDDLKSGVLNKTIYNTEKYPVSGTFKVSDVIENIFSLYENGLPETISPKHYCFGNIKEVFSVMKGHLVVGTGIPSHGKSNFTEWYVLNLVKDYNFKASFFSPEHHPFELHHTTFIEKTFGKSFWYGNDECPRISKNEIAQYQLWAEEKIYLTGTENGEFPTWDWLFEKMKEQLFNYGIDIFVIDAFNKLGFNEKGNKLDLINNVLTKLTMFAQMNNVIVFLVAHPTKMQKGQDGLYASPTLYDVSGSSDFRNQTHDGFSIYRFFGDENNEPKTVFENLKTKMKFQGTIGGLVEYEYHIPSGRYYAKGTQVPTFNLIESGIIETEENEPEYKIQPVTPQDAFGNPYDDNSDVPF</sequence>
<dbReference type="InterPro" id="IPR027032">
    <property type="entry name" value="Twinkle-like"/>
</dbReference>
<gene>
    <name evidence="3" type="ORF">sniff92_gp044</name>
</gene>
<dbReference type="InterPro" id="IPR027417">
    <property type="entry name" value="P-loop_NTPase"/>
</dbReference>
<dbReference type="Pfam" id="PF13155">
    <property type="entry name" value="Toprim_2"/>
    <property type="match status" value="1"/>
</dbReference>
<evidence type="ECO:0000313" key="4">
    <source>
        <dbReference type="Proteomes" id="UP000464851"/>
    </source>
</evidence>
<organism evidence="3 4">
    <name type="scientific">Flavobacterium phage vB_FspS_sniff9-2</name>
    <dbReference type="NCBI Taxonomy" id="2686269"/>
    <lineage>
        <taxon>Viruses</taxon>
        <taxon>Duplodnaviria</taxon>
        <taxon>Heunggongvirae</taxon>
        <taxon>Uroviricota</taxon>
        <taxon>Caudoviricetes</taxon>
        <taxon>Lillamyvirus</taxon>
        <taxon>Lillamyvirus sniff</taxon>
    </lineage>
</organism>
<dbReference type="PANTHER" id="PTHR12873">
    <property type="entry name" value="T7-LIKE MITOCHONDRIAL DNA HELICASE"/>
    <property type="match status" value="1"/>
</dbReference>
<feature type="domain" description="Toprim" evidence="2">
    <location>
        <begin position="170"/>
        <end position="245"/>
    </location>
</feature>
<dbReference type="PANTHER" id="PTHR12873:SF0">
    <property type="entry name" value="TWINKLE MTDNA HELICASE"/>
    <property type="match status" value="1"/>
</dbReference>
<feature type="region of interest" description="Disordered" evidence="1">
    <location>
        <begin position="589"/>
        <end position="608"/>
    </location>
</feature>
<accession>A0A6B9LLU5</accession>